<dbReference type="Gene3D" id="1.25.40.10">
    <property type="entry name" value="Tetratricopeptide repeat domain"/>
    <property type="match status" value="1"/>
</dbReference>
<accession>A0A6N3DEK5</accession>
<evidence type="ECO:0000259" key="2">
    <source>
        <dbReference type="Pfam" id="PF19935"/>
    </source>
</evidence>
<dbReference type="EMBL" id="CACRUE010000033">
    <property type="protein sequence ID" value="VYU25549.1"/>
    <property type="molecule type" value="Genomic_DNA"/>
</dbReference>
<gene>
    <name evidence="3" type="ORF">IBLFYP30_02158</name>
</gene>
<dbReference type="RefSeq" id="WP_156530975.1">
    <property type="nucleotide sequence ID" value="NZ_CACRUE010000033.1"/>
</dbReference>
<name>A0A6N3DEK5_9FIRM</name>
<feature type="repeat" description="TPR" evidence="1">
    <location>
        <begin position="206"/>
        <end position="239"/>
    </location>
</feature>
<proteinExistence type="predicted"/>
<dbReference type="PROSITE" id="PS50005">
    <property type="entry name" value="TPR"/>
    <property type="match status" value="1"/>
</dbReference>
<dbReference type="InterPro" id="IPR019734">
    <property type="entry name" value="TPR_rpt"/>
</dbReference>
<evidence type="ECO:0000313" key="3">
    <source>
        <dbReference type="EMBL" id="VYU25549.1"/>
    </source>
</evidence>
<organism evidence="3">
    <name type="scientific">Intestinibacter bartlettii</name>
    <dbReference type="NCBI Taxonomy" id="261299"/>
    <lineage>
        <taxon>Bacteria</taxon>
        <taxon>Bacillati</taxon>
        <taxon>Bacillota</taxon>
        <taxon>Clostridia</taxon>
        <taxon>Peptostreptococcales</taxon>
        <taxon>Peptostreptococcaceae</taxon>
        <taxon>Intestinibacter</taxon>
    </lineage>
</organism>
<dbReference type="SUPFAM" id="SSF48452">
    <property type="entry name" value="TPR-like"/>
    <property type="match status" value="1"/>
</dbReference>
<dbReference type="AlphaFoldDB" id="A0A6N3DEK5"/>
<sequence length="389" mass="45808">MPTEKKKIKQITDIAKSHCDERFSEEYFKMTKKLIKRLEKDKTLSMDKGKVEGWVAGLFYIVGEDSGLFNRYNWIDSKEYISKTDMAEISEVSISTMKSRAKKIREVLLPDEKFIADITYDDDDYCPMDYNIDKMLKHFADILNDNITKKEEYETYMDKAFECEDIDEAIEYVKLALMHAKKKIPNNLFNQLKGELWLEFDARPYLMVKDELASLYCMKEDYESAVEVYKDILKLNKNDNQGIRYKILPLFVLIDKYKDAEKLISTYDGEISALLLYSTALYYYKVGNEIGAASVLKQAFKANEYVPQYLLGMIEIPKMLPDMYSYGSEEEAEVYMEYAIIAWIKTRGAMYWMVDEYYKYAGKNNIELPFSKQEMKNILMSNFERMKNL</sequence>
<dbReference type="InterPro" id="IPR045651">
    <property type="entry name" value="DUF6398"/>
</dbReference>
<evidence type="ECO:0000256" key="1">
    <source>
        <dbReference type="PROSITE-ProRule" id="PRU00339"/>
    </source>
</evidence>
<keyword evidence="1" id="KW-0802">TPR repeat</keyword>
<reference evidence="3" key="1">
    <citation type="submission" date="2019-11" db="EMBL/GenBank/DDBJ databases">
        <authorList>
            <person name="Feng L."/>
        </authorList>
    </citation>
    <scope>NUCLEOTIDE SEQUENCE</scope>
    <source>
        <strain evidence="3">IbartlettiiLFYP30</strain>
    </source>
</reference>
<dbReference type="InterPro" id="IPR011990">
    <property type="entry name" value="TPR-like_helical_dom_sf"/>
</dbReference>
<feature type="domain" description="DUF6398" evidence="2">
    <location>
        <begin position="10"/>
        <end position="108"/>
    </location>
</feature>
<dbReference type="Pfam" id="PF19935">
    <property type="entry name" value="DUF6398"/>
    <property type="match status" value="1"/>
</dbReference>
<protein>
    <recommendedName>
        <fullName evidence="2">DUF6398 domain-containing protein</fullName>
    </recommendedName>
</protein>